<sequence>MKTATEMSLESKTSNITALSLDFNNNTKNSILKNSGALFASFPKLSLCRTLQHQQSQQESVDAKNELNEDIRVNKSAQELKNNSNNNVLLPTTIDLQKAISNRTKTVEQIKKPALLSIRNVPDNDRILCPKNLSVFNETQAINMSLPNEQTMPLKKNDERNLILGSLSSVQNKCDELPSNNHVPSLLVPKYSQEKIKSSLQSPITQSSPFYSDINFPTSVSCTPLSSMMNNQQQQSKRVSKPNIVNTTSNSRIQILNYAVEHCLDDLTYDVAEEFKSFIANNSPKSSSQSETTQSENVTAYGEQESMEMNDGEADNVCLTHEVEFCNKTKWYISELRINRQPIYRTYWTNSRGKKKYHSINRKLSNSVNDLKYFISSNCLHNKNATSNDGIIQQPTHSSLSLQNYDLLRSESTAVDNCDRRKSEDNISCPNTNLQTHTNYKDFQTCYVQNENSKRSNNIYLTDIVEQKNNLITNELVKKKLLDILNDDELENACIEDLDYEFEKISLSTGFCSTTDEQLSSDDALYYSPDTDNHLKYNTISMSYDAGLSSSNYAVTDSRLHRTKSDNQHTEVNMSKTNFNNKTMNIPSWYSSPLPHWRTDDSELYNNTNVNINNVATSFGMVAEQCMRKRSDSITMIISSTDDSTDHINQVNDDDVADCKISSKLIRTVQYGIKENKRKQRYRHHRRNEQYKLVSKQNTLPLHTNSTSQRKSNATICI</sequence>
<accession>A0A813WVW1</accession>
<dbReference type="Proteomes" id="UP000663829">
    <property type="component" value="Unassembled WGS sequence"/>
</dbReference>
<reference evidence="3" key="1">
    <citation type="submission" date="2021-02" db="EMBL/GenBank/DDBJ databases">
        <authorList>
            <person name="Nowell W R."/>
        </authorList>
    </citation>
    <scope>NUCLEOTIDE SEQUENCE</scope>
</reference>
<evidence type="ECO:0000256" key="1">
    <source>
        <dbReference type="SAM" id="MobiDB-lite"/>
    </source>
</evidence>
<proteinExistence type="predicted"/>
<dbReference type="EMBL" id="CAJOBA010000102">
    <property type="protein sequence ID" value="CAF3504207.1"/>
    <property type="molecule type" value="Genomic_DNA"/>
</dbReference>
<dbReference type="EMBL" id="CAJNOQ010000972">
    <property type="protein sequence ID" value="CAF0856241.1"/>
    <property type="molecule type" value="Genomic_DNA"/>
</dbReference>
<evidence type="ECO:0000313" key="3">
    <source>
        <dbReference type="EMBL" id="CAF0856241.1"/>
    </source>
</evidence>
<organism evidence="3 6">
    <name type="scientific">Didymodactylos carnosus</name>
    <dbReference type="NCBI Taxonomy" id="1234261"/>
    <lineage>
        <taxon>Eukaryota</taxon>
        <taxon>Metazoa</taxon>
        <taxon>Spiralia</taxon>
        <taxon>Gnathifera</taxon>
        <taxon>Rotifera</taxon>
        <taxon>Eurotatoria</taxon>
        <taxon>Bdelloidea</taxon>
        <taxon>Philodinida</taxon>
        <taxon>Philodinidae</taxon>
        <taxon>Didymodactylos</taxon>
    </lineage>
</organism>
<evidence type="ECO:0000313" key="2">
    <source>
        <dbReference type="EMBL" id="CAF0729354.1"/>
    </source>
</evidence>
<comment type="caution">
    <text evidence="3">The sequence shown here is derived from an EMBL/GenBank/DDBJ whole genome shotgun (WGS) entry which is preliminary data.</text>
</comment>
<dbReference type="Proteomes" id="UP000681722">
    <property type="component" value="Unassembled WGS sequence"/>
</dbReference>
<dbReference type="Proteomes" id="UP000677228">
    <property type="component" value="Unassembled WGS sequence"/>
</dbReference>
<keyword evidence="6" id="KW-1185">Reference proteome</keyword>
<dbReference type="Proteomes" id="UP000682733">
    <property type="component" value="Unassembled WGS sequence"/>
</dbReference>
<evidence type="ECO:0000313" key="6">
    <source>
        <dbReference type="Proteomes" id="UP000663829"/>
    </source>
</evidence>
<name>A0A813WVW1_9BILA</name>
<evidence type="ECO:0000313" key="4">
    <source>
        <dbReference type="EMBL" id="CAF3504207.1"/>
    </source>
</evidence>
<dbReference type="AlphaFoldDB" id="A0A813WVW1"/>
<feature type="compositionally biased region" description="Low complexity" evidence="1">
    <location>
        <begin position="286"/>
        <end position="296"/>
    </location>
</feature>
<feature type="region of interest" description="Disordered" evidence="1">
    <location>
        <begin position="282"/>
        <end position="307"/>
    </location>
</feature>
<dbReference type="EMBL" id="CAJNOK010000102">
    <property type="protein sequence ID" value="CAF0729354.1"/>
    <property type="molecule type" value="Genomic_DNA"/>
</dbReference>
<dbReference type="EMBL" id="CAJOBC010000972">
    <property type="protein sequence ID" value="CAF3644008.1"/>
    <property type="molecule type" value="Genomic_DNA"/>
</dbReference>
<evidence type="ECO:0000313" key="5">
    <source>
        <dbReference type="EMBL" id="CAF3644008.1"/>
    </source>
</evidence>
<dbReference type="OrthoDB" id="10007852at2759"/>
<protein>
    <submittedName>
        <fullName evidence="3">Uncharacterized protein</fullName>
    </submittedName>
</protein>
<gene>
    <name evidence="3" type="ORF">GPM918_LOCUS6344</name>
    <name evidence="2" type="ORF">OVA965_LOCUS683</name>
    <name evidence="5" type="ORF">SRO942_LOCUS6344</name>
    <name evidence="4" type="ORF">TMI583_LOCUS683</name>
</gene>